<feature type="region of interest" description="Disordered" evidence="1">
    <location>
        <begin position="206"/>
        <end position="225"/>
    </location>
</feature>
<sequence length="556" mass="58190">MDTNTAESRPAPDGRQGDAATESPQGSAGFAPDGGRDTGTHEQADATGDGFFPWLRRLGVPRRDGWLGGVCAGVAARLGIDPIIVRGVVFVAAVLGAPFVLLYAIAWLLLPDTAGRIHLERLLHGRVDTAVVGIAVMGVVGFLTLVQGGWFGWRWWPDMSTFTDPIFGLNFGPVLRVFWTLAVIGGIVWLVTWLITRSVRSNGTAAVPAPGHHGTSAQGAKASVPDVSAAAVSSDTALRQAQGAESDAPEAPEPPAAPLAFAATAPTPPADGADAAAIAEWRAQHDAWRRSHAEWKAGQDEAARAARAQAAAENKARAREYAAAADAARAARRKSRPRTSAAYVFTVIGLALVAGAATGLLASASSGSRSWSLPAAFAVATLVLAAGMIVAALRRRRGGFLAFVTAIATVVTVVGSLAPTQATLVPWQGYGISSVESGSYFQPTGYINIFADRHTIAADGTPEIELTQWWGGGLSLNIDDGARVELVVDRPGDGYASIVRYNADMSDAVGEQVRIDNPLRLSYGGGWNSGPPDLRIHLVQRTPGWVDIQIRPGSAE</sequence>
<dbReference type="OrthoDB" id="7359894at2"/>
<accession>A0A4P6F9D9</accession>
<dbReference type="InterPro" id="IPR007168">
    <property type="entry name" value="Phageshock_PspC_N"/>
</dbReference>
<keyword evidence="2" id="KW-1133">Transmembrane helix</keyword>
<feature type="transmembrane region" description="Helical" evidence="2">
    <location>
        <begin position="90"/>
        <end position="110"/>
    </location>
</feature>
<keyword evidence="2" id="KW-0812">Transmembrane</keyword>
<feature type="transmembrane region" description="Helical" evidence="2">
    <location>
        <begin position="342"/>
        <end position="365"/>
    </location>
</feature>
<evidence type="ECO:0000259" key="3">
    <source>
        <dbReference type="Pfam" id="PF04024"/>
    </source>
</evidence>
<dbReference type="EMBL" id="CP035491">
    <property type="protein sequence ID" value="QAY72205.1"/>
    <property type="molecule type" value="Genomic_DNA"/>
</dbReference>
<feature type="transmembrane region" description="Helical" evidence="2">
    <location>
        <begin position="371"/>
        <end position="393"/>
    </location>
</feature>
<organism evidence="4 5">
    <name type="scientific">Agromyces protaetiae</name>
    <dbReference type="NCBI Taxonomy" id="2509455"/>
    <lineage>
        <taxon>Bacteria</taxon>
        <taxon>Bacillati</taxon>
        <taxon>Actinomycetota</taxon>
        <taxon>Actinomycetes</taxon>
        <taxon>Micrococcales</taxon>
        <taxon>Microbacteriaceae</taxon>
        <taxon>Agromyces</taxon>
    </lineage>
</organism>
<dbReference type="AlphaFoldDB" id="A0A4P6F9D9"/>
<dbReference type="RefSeq" id="WP_129188183.1">
    <property type="nucleotide sequence ID" value="NZ_CP035491.1"/>
</dbReference>
<feature type="domain" description="Phage shock protein PspC N-terminal" evidence="3">
    <location>
        <begin position="61"/>
        <end position="112"/>
    </location>
</feature>
<keyword evidence="5" id="KW-1185">Reference proteome</keyword>
<protein>
    <submittedName>
        <fullName evidence="4">PspC domain-containing protein</fullName>
    </submittedName>
</protein>
<feature type="compositionally biased region" description="Basic and acidic residues" evidence="1">
    <location>
        <begin position="34"/>
        <end position="44"/>
    </location>
</feature>
<evidence type="ECO:0000313" key="5">
    <source>
        <dbReference type="Proteomes" id="UP000291259"/>
    </source>
</evidence>
<feature type="transmembrane region" description="Helical" evidence="2">
    <location>
        <begin position="173"/>
        <end position="195"/>
    </location>
</feature>
<proteinExistence type="predicted"/>
<reference evidence="4 5" key="1">
    <citation type="submission" date="2019-01" db="EMBL/GenBank/DDBJ databases">
        <title>Genome sequencing of strain FW100M-8.</title>
        <authorList>
            <person name="Heo J."/>
            <person name="Kim S.-J."/>
            <person name="Kim J.-S."/>
            <person name="Hong S.-B."/>
            <person name="Kwon S.-W."/>
        </authorList>
    </citation>
    <scope>NUCLEOTIDE SEQUENCE [LARGE SCALE GENOMIC DNA]</scope>
    <source>
        <strain evidence="4 5">FW100M-8</strain>
    </source>
</reference>
<feature type="transmembrane region" description="Helical" evidence="2">
    <location>
        <begin position="65"/>
        <end position="84"/>
    </location>
</feature>
<evidence type="ECO:0000256" key="2">
    <source>
        <dbReference type="SAM" id="Phobius"/>
    </source>
</evidence>
<keyword evidence="2" id="KW-0472">Membrane</keyword>
<feature type="region of interest" description="Disordered" evidence="1">
    <location>
        <begin position="235"/>
        <end position="267"/>
    </location>
</feature>
<gene>
    <name evidence="4" type="ORF">ET445_01475</name>
</gene>
<feature type="region of interest" description="Disordered" evidence="1">
    <location>
        <begin position="1"/>
        <end position="47"/>
    </location>
</feature>
<dbReference type="KEGG" id="agf:ET445_01475"/>
<evidence type="ECO:0000313" key="4">
    <source>
        <dbReference type="EMBL" id="QAY72205.1"/>
    </source>
</evidence>
<feature type="transmembrane region" description="Helical" evidence="2">
    <location>
        <begin position="131"/>
        <end position="153"/>
    </location>
</feature>
<dbReference type="Proteomes" id="UP000291259">
    <property type="component" value="Chromosome"/>
</dbReference>
<evidence type="ECO:0000256" key="1">
    <source>
        <dbReference type="SAM" id="MobiDB-lite"/>
    </source>
</evidence>
<feature type="transmembrane region" description="Helical" evidence="2">
    <location>
        <begin position="400"/>
        <end position="418"/>
    </location>
</feature>
<name>A0A4P6F9D9_9MICO</name>
<feature type="compositionally biased region" description="Low complexity" evidence="1">
    <location>
        <begin position="258"/>
        <end position="267"/>
    </location>
</feature>
<dbReference type="Pfam" id="PF04024">
    <property type="entry name" value="PspC"/>
    <property type="match status" value="1"/>
</dbReference>